<proteinExistence type="predicted"/>
<organism evidence="2 3">
    <name type="scientific">Rhodnius prolixus</name>
    <name type="common">Triatomid bug</name>
    <dbReference type="NCBI Taxonomy" id="13249"/>
    <lineage>
        <taxon>Eukaryota</taxon>
        <taxon>Metazoa</taxon>
        <taxon>Ecdysozoa</taxon>
        <taxon>Arthropoda</taxon>
        <taxon>Hexapoda</taxon>
        <taxon>Insecta</taxon>
        <taxon>Pterygota</taxon>
        <taxon>Neoptera</taxon>
        <taxon>Paraneoptera</taxon>
        <taxon>Hemiptera</taxon>
        <taxon>Heteroptera</taxon>
        <taxon>Panheteroptera</taxon>
        <taxon>Cimicomorpha</taxon>
        <taxon>Reduviidae</taxon>
        <taxon>Triatominae</taxon>
        <taxon>Rhodnius</taxon>
    </lineage>
</organism>
<accession>T1I182</accession>
<dbReference type="Gene3D" id="2.130.10.10">
    <property type="entry name" value="YVTN repeat-like/Quinoprotein amine dehydrogenase"/>
    <property type="match status" value="1"/>
</dbReference>
<sequence length="159" mass="18473">MARLWDPVNTTRPLALLKGHREPVLDVSLVTSRRIAVTYAVNKELKIWDIETYACLQTLKLNFQEVPYSMHLLLNIRALYLDVRMDFKSHTFSQTSSKASTNENSYNFQYSTGLRHLIVVNINNIKMFKINCDAKLEEVEEVMFESQISEEAVLDRSEK</sequence>
<dbReference type="PROSITE" id="PS50082">
    <property type="entry name" value="WD_REPEATS_2"/>
    <property type="match status" value="1"/>
</dbReference>
<dbReference type="Proteomes" id="UP000015103">
    <property type="component" value="Unassembled WGS sequence"/>
</dbReference>
<evidence type="ECO:0000313" key="2">
    <source>
        <dbReference type="EnsemblMetazoa" id="RPRC010052-PA"/>
    </source>
</evidence>
<dbReference type="InterPro" id="IPR036322">
    <property type="entry name" value="WD40_repeat_dom_sf"/>
</dbReference>
<dbReference type="HOGENOM" id="CLU_1662945_0_0_1"/>
<reference evidence="2" key="1">
    <citation type="submission" date="2015-05" db="UniProtKB">
        <authorList>
            <consortium name="EnsemblMetazoa"/>
        </authorList>
    </citation>
    <scope>IDENTIFICATION</scope>
</reference>
<dbReference type="EnsemblMetazoa" id="RPRC010052-RA">
    <property type="protein sequence ID" value="RPRC010052-PA"/>
    <property type="gene ID" value="RPRC010052"/>
</dbReference>
<dbReference type="EMBL" id="ACPB03016565">
    <property type="status" value="NOT_ANNOTATED_CDS"/>
    <property type="molecule type" value="Genomic_DNA"/>
</dbReference>
<dbReference type="PANTHER" id="PTHR44324">
    <property type="entry name" value="WD40 REPEAT DOMAIN 95"/>
    <property type="match status" value="1"/>
</dbReference>
<dbReference type="AlphaFoldDB" id="T1I182"/>
<keyword evidence="1" id="KW-0677">Repeat</keyword>
<dbReference type="PANTHER" id="PTHR44324:SF4">
    <property type="entry name" value="WD40 REPEAT DOMAIN 95"/>
    <property type="match status" value="1"/>
</dbReference>
<dbReference type="STRING" id="13249.T1I182"/>
<dbReference type="SUPFAM" id="SSF50978">
    <property type="entry name" value="WD40 repeat-like"/>
    <property type="match status" value="1"/>
</dbReference>
<evidence type="ECO:0000313" key="3">
    <source>
        <dbReference type="Proteomes" id="UP000015103"/>
    </source>
</evidence>
<dbReference type="InterPro" id="IPR001680">
    <property type="entry name" value="WD40_rpt"/>
</dbReference>
<dbReference type="InParanoid" id="T1I182"/>
<evidence type="ECO:0000256" key="1">
    <source>
        <dbReference type="ARBA" id="ARBA00022737"/>
    </source>
</evidence>
<dbReference type="VEuPathDB" id="VectorBase:RPRC010052"/>
<name>T1I182_RHOPR</name>
<dbReference type="InterPro" id="IPR015943">
    <property type="entry name" value="WD40/YVTN_repeat-like_dom_sf"/>
</dbReference>
<protein>
    <submittedName>
        <fullName evidence="2">WD_REPEATS_REGION domain-containing protein</fullName>
    </submittedName>
</protein>
<dbReference type="InterPro" id="IPR051242">
    <property type="entry name" value="WD-EF-hand_domain"/>
</dbReference>
<keyword evidence="3" id="KW-1185">Reference proteome</keyword>